<evidence type="ECO:0000259" key="11">
    <source>
        <dbReference type="Pfam" id="PF02558"/>
    </source>
</evidence>
<evidence type="ECO:0000256" key="8">
    <source>
        <dbReference type="ARBA" id="ARBA00048640"/>
    </source>
</evidence>
<evidence type="ECO:0000256" key="1">
    <source>
        <dbReference type="ARBA" id="ARBA00002919"/>
    </source>
</evidence>
<dbReference type="GO" id="GO:0050661">
    <property type="term" value="F:NADP binding"/>
    <property type="evidence" value="ECO:0007669"/>
    <property type="project" value="TreeGrafter"/>
</dbReference>
<comment type="similarity">
    <text evidence="3 10">Belongs to the ketopantoate reductase family.</text>
</comment>
<dbReference type="Gene3D" id="1.10.1040.10">
    <property type="entry name" value="N-(1-d-carboxylethyl)-l-norvaline Dehydrogenase, domain 2"/>
    <property type="match status" value="1"/>
</dbReference>
<evidence type="ECO:0000256" key="10">
    <source>
        <dbReference type="RuleBase" id="RU362068"/>
    </source>
</evidence>
<evidence type="ECO:0000259" key="12">
    <source>
        <dbReference type="Pfam" id="PF08546"/>
    </source>
</evidence>
<accession>A0A1D4LSN7</accession>
<dbReference type="InterPro" id="IPR013328">
    <property type="entry name" value="6PGD_dom2"/>
</dbReference>
<dbReference type="RefSeq" id="WP_069995513.1">
    <property type="nucleotide sequence ID" value="NZ_FMPG01000002.1"/>
</dbReference>
<dbReference type="InterPro" id="IPR013752">
    <property type="entry name" value="KPA_reductase"/>
</dbReference>
<dbReference type="SUPFAM" id="SSF48179">
    <property type="entry name" value="6-phosphogluconate dehydrogenase C-terminal domain-like"/>
    <property type="match status" value="1"/>
</dbReference>
<dbReference type="GO" id="GO:0008677">
    <property type="term" value="F:2-dehydropantoate 2-reductase activity"/>
    <property type="evidence" value="ECO:0007669"/>
    <property type="project" value="UniProtKB-EC"/>
</dbReference>
<dbReference type="InterPro" id="IPR008927">
    <property type="entry name" value="6-PGluconate_DH-like_C_sf"/>
</dbReference>
<feature type="domain" description="Ketopantoate reductase C-terminal" evidence="12">
    <location>
        <begin position="161"/>
        <end position="282"/>
    </location>
</feature>
<keyword evidence="6 10" id="KW-0521">NADP</keyword>
<dbReference type="SUPFAM" id="SSF51735">
    <property type="entry name" value="NAD(P)-binding Rossmann-fold domains"/>
    <property type="match status" value="1"/>
</dbReference>
<dbReference type="GO" id="GO:0004616">
    <property type="term" value="F:phosphogluconate dehydrogenase (decarboxylating) activity"/>
    <property type="evidence" value="ECO:0007669"/>
    <property type="project" value="UniProtKB-EC"/>
</dbReference>
<dbReference type="Proteomes" id="UP000095768">
    <property type="component" value="Unassembled WGS sequence"/>
</dbReference>
<dbReference type="Pfam" id="PF08546">
    <property type="entry name" value="ApbA_C"/>
    <property type="match status" value="1"/>
</dbReference>
<evidence type="ECO:0000256" key="3">
    <source>
        <dbReference type="ARBA" id="ARBA00007870"/>
    </source>
</evidence>
<feature type="domain" description="Ketopantoate reductase N-terminal" evidence="11">
    <location>
        <begin position="4"/>
        <end position="132"/>
    </location>
</feature>
<evidence type="ECO:0000313" key="14">
    <source>
        <dbReference type="EMBL" id="SCS89271.1"/>
    </source>
</evidence>
<dbReference type="Proteomes" id="UP000095412">
    <property type="component" value="Unassembled WGS sequence"/>
</dbReference>
<evidence type="ECO:0000256" key="5">
    <source>
        <dbReference type="ARBA" id="ARBA00022655"/>
    </source>
</evidence>
<keyword evidence="5 10" id="KW-0566">Pantothenate biosynthesis</keyword>
<evidence type="ECO:0000256" key="2">
    <source>
        <dbReference type="ARBA" id="ARBA00004994"/>
    </source>
</evidence>
<comment type="function">
    <text evidence="1 10">Catalyzes the NADPH-dependent reduction of ketopantoate into pantoic acid.</text>
</comment>
<dbReference type="AlphaFoldDB" id="A0A1D4LSN7"/>
<comment type="catalytic activity">
    <reaction evidence="9 10">
        <text>(R)-pantoate + NADP(+) = 2-dehydropantoate + NADPH + H(+)</text>
        <dbReference type="Rhea" id="RHEA:16233"/>
        <dbReference type="ChEBI" id="CHEBI:11561"/>
        <dbReference type="ChEBI" id="CHEBI:15378"/>
        <dbReference type="ChEBI" id="CHEBI:15980"/>
        <dbReference type="ChEBI" id="CHEBI:57783"/>
        <dbReference type="ChEBI" id="CHEBI:58349"/>
        <dbReference type="EC" id="1.1.1.169"/>
    </reaction>
</comment>
<dbReference type="EC" id="1.1.1.169" evidence="10"/>
<name>A0A1D4LSN7_9STAP</name>
<evidence type="ECO:0000313" key="15">
    <source>
        <dbReference type="Proteomes" id="UP000095412"/>
    </source>
</evidence>
<dbReference type="OrthoDB" id="9793586at2"/>
<dbReference type="EMBL" id="FMPI01000007">
    <property type="protein sequence ID" value="SCS89271.1"/>
    <property type="molecule type" value="Genomic_DNA"/>
</dbReference>
<sequence>MINIAVIGPGAVGSTIAFDLKYLNSNIQLLGRRAETLQFYTNGDTKTAYTLDVAPLHVHHQPVDVLFIAVKIPQLDSVLSEYSHLLHSETIIILAQNGQGQLSKFDHPHVYQGVVYISGQKKGNIVTHYRDHKIILERNLHTQKLSKLVADSALNIELTEDINKAIWYKLLVNLAINSVTALSRSTASVLEVPGMKTLCRQLLLEGIAIAKAEHILFDHKIVDDILEIYEGYPSNMGTSMYYDILANKPLEIEGIQGYLFSIARKHQLETPILDSIYALLLAQQPIIDK</sequence>
<dbReference type="InterPro" id="IPR013332">
    <property type="entry name" value="KPR_N"/>
</dbReference>
<reference evidence="14 15" key="2">
    <citation type="submission" date="2016-09" db="EMBL/GenBank/DDBJ databases">
        <authorList>
            <consortium name="Pathogen Informatics"/>
            <person name="Sun Q."/>
            <person name="Inoue M."/>
        </authorList>
    </citation>
    <scope>NUCLEOTIDE SEQUENCE [LARGE SCALE GENOMIC DNA]</scope>
    <source>
        <strain evidence="14 15">82C</strain>
    </source>
</reference>
<dbReference type="FunFam" id="1.10.1040.10:FF:000017">
    <property type="entry name" value="2-dehydropantoate 2-reductase"/>
    <property type="match status" value="1"/>
</dbReference>
<keyword evidence="15" id="KW-1185">Reference proteome</keyword>
<organism evidence="13 16">
    <name type="scientific">Staphylococcus caeli</name>
    <dbReference type="NCBI Taxonomy" id="2201815"/>
    <lineage>
        <taxon>Bacteria</taxon>
        <taxon>Bacillati</taxon>
        <taxon>Bacillota</taxon>
        <taxon>Bacilli</taxon>
        <taxon>Bacillales</taxon>
        <taxon>Staphylococcaceae</taxon>
        <taxon>Staphylococcus</taxon>
    </lineage>
</organism>
<evidence type="ECO:0000256" key="7">
    <source>
        <dbReference type="ARBA" id="ARBA00023002"/>
    </source>
</evidence>
<dbReference type="EMBL" id="FMPG01000002">
    <property type="protein sequence ID" value="SCS63333.1"/>
    <property type="molecule type" value="Genomic_DNA"/>
</dbReference>
<evidence type="ECO:0000256" key="6">
    <source>
        <dbReference type="ARBA" id="ARBA00022857"/>
    </source>
</evidence>
<comment type="catalytic activity">
    <reaction evidence="8">
        <text>6-phospho-D-gluconate + NADP(+) = D-ribulose 5-phosphate + CO2 + NADPH</text>
        <dbReference type="Rhea" id="RHEA:10116"/>
        <dbReference type="ChEBI" id="CHEBI:16526"/>
        <dbReference type="ChEBI" id="CHEBI:57783"/>
        <dbReference type="ChEBI" id="CHEBI:58121"/>
        <dbReference type="ChEBI" id="CHEBI:58349"/>
        <dbReference type="ChEBI" id="CHEBI:58759"/>
        <dbReference type="EC" id="1.1.1.44"/>
    </reaction>
</comment>
<comment type="pathway">
    <text evidence="2 10">Cofactor biosynthesis; (R)-pantothenate biosynthesis; (R)-pantoate from 3-methyl-2-oxobutanoate: step 2/2.</text>
</comment>
<dbReference type="PANTHER" id="PTHR43765">
    <property type="entry name" value="2-DEHYDROPANTOATE 2-REDUCTASE-RELATED"/>
    <property type="match status" value="1"/>
</dbReference>
<dbReference type="GO" id="GO:0005737">
    <property type="term" value="C:cytoplasm"/>
    <property type="evidence" value="ECO:0007669"/>
    <property type="project" value="TreeGrafter"/>
</dbReference>
<evidence type="ECO:0000256" key="9">
    <source>
        <dbReference type="ARBA" id="ARBA00048793"/>
    </source>
</evidence>
<dbReference type="InterPro" id="IPR003710">
    <property type="entry name" value="ApbA"/>
</dbReference>
<gene>
    <name evidence="13" type="primary">panE_2</name>
    <name evidence="13" type="ORF">SAMEA2297795_00860</name>
    <name evidence="14" type="ORF">SAMEA2297796_01343</name>
</gene>
<dbReference type="NCBIfam" id="TIGR00745">
    <property type="entry name" value="apbA_panE"/>
    <property type="match status" value="1"/>
</dbReference>
<dbReference type="GO" id="GO:0015940">
    <property type="term" value="P:pantothenate biosynthetic process"/>
    <property type="evidence" value="ECO:0007669"/>
    <property type="project" value="UniProtKB-UniPathway"/>
</dbReference>
<evidence type="ECO:0000256" key="4">
    <source>
        <dbReference type="ARBA" id="ARBA00019465"/>
    </source>
</evidence>
<keyword evidence="7 10" id="KW-0560">Oxidoreductase</keyword>
<evidence type="ECO:0000313" key="13">
    <source>
        <dbReference type="EMBL" id="SCS63333.1"/>
    </source>
</evidence>
<proteinExistence type="inferred from homology"/>
<dbReference type="Gene3D" id="3.40.50.720">
    <property type="entry name" value="NAD(P)-binding Rossmann-like Domain"/>
    <property type="match status" value="1"/>
</dbReference>
<protein>
    <recommendedName>
        <fullName evidence="4 10">2-dehydropantoate 2-reductase</fullName>
        <ecNumber evidence="10">1.1.1.169</ecNumber>
    </recommendedName>
    <alternativeName>
        <fullName evidence="10">Ketopantoate reductase</fullName>
    </alternativeName>
</protein>
<evidence type="ECO:0000313" key="16">
    <source>
        <dbReference type="Proteomes" id="UP000095768"/>
    </source>
</evidence>
<reference evidence="13 16" key="1">
    <citation type="submission" date="2016-09" db="EMBL/GenBank/DDBJ databases">
        <authorList>
            <consortium name="Pathogen Informatics"/>
        </authorList>
    </citation>
    <scope>NUCLEOTIDE SEQUENCE [LARGE SCALE GENOMIC DNA]</scope>
    <source>
        <strain evidence="13 16">82B</strain>
    </source>
</reference>
<dbReference type="PANTHER" id="PTHR43765:SF2">
    <property type="entry name" value="2-DEHYDROPANTOATE 2-REDUCTASE"/>
    <property type="match status" value="1"/>
</dbReference>
<dbReference type="Pfam" id="PF02558">
    <property type="entry name" value="ApbA"/>
    <property type="match status" value="1"/>
</dbReference>
<dbReference type="InterPro" id="IPR036291">
    <property type="entry name" value="NAD(P)-bd_dom_sf"/>
</dbReference>
<dbReference type="InterPro" id="IPR050838">
    <property type="entry name" value="Ketopantoate_reductase"/>
</dbReference>
<dbReference type="UniPathway" id="UPA00028">
    <property type="reaction ID" value="UER00004"/>
</dbReference>
<dbReference type="NCBIfam" id="NF009542">
    <property type="entry name" value="PRK12921.1-4"/>
    <property type="match status" value="1"/>
</dbReference>